<sequence length="204" mass="21977">MGFLLSRPSRNADTDIDDAESGRSTLFLSPSLLTPTDTPLGYGDNYSGPTQHHVIYYDRETLDRALERAQRTRPVRKGSQPVAIPSWEPRLKHCSGGESAGDGHSNIAALVMVDAPEEFVLCAAPAAAYPAGDDDEGQVRVAIVPGIWVFQRGHSIDNHGIIIVFVIIIQVELGIEIPVRTLDVPPQLVLLAPSGAAYASAQQE</sequence>
<keyword evidence="2" id="KW-1185">Reference proteome</keyword>
<dbReference type="Proteomes" id="UP001583172">
    <property type="component" value="Unassembled WGS sequence"/>
</dbReference>
<organism evidence="1 2">
    <name type="scientific">Humicola insolens</name>
    <name type="common">Soft-rot fungus</name>
    <dbReference type="NCBI Taxonomy" id="85995"/>
    <lineage>
        <taxon>Eukaryota</taxon>
        <taxon>Fungi</taxon>
        <taxon>Dikarya</taxon>
        <taxon>Ascomycota</taxon>
        <taxon>Pezizomycotina</taxon>
        <taxon>Sordariomycetes</taxon>
        <taxon>Sordariomycetidae</taxon>
        <taxon>Sordariales</taxon>
        <taxon>Chaetomiaceae</taxon>
        <taxon>Mycothermus</taxon>
    </lineage>
</organism>
<evidence type="ECO:0000313" key="1">
    <source>
        <dbReference type="EMBL" id="KAL1839588.1"/>
    </source>
</evidence>
<proteinExistence type="predicted"/>
<accession>A0ABR3VCL6</accession>
<gene>
    <name evidence="1" type="ORF">VTJ49DRAFT_1331</name>
</gene>
<protein>
    <submittedName>
        <fullName evidence="1">Uncharacterized protein</fullName>
    </submittedName>
</protein>
<name>A0ABR3VCL6_HUMIN</name>
<reference evidence="1 2" key="1">
    <citation type="journal article" date="2024" name="Commun. Biol.">
        <title>Comparative genomic analysis of thermophilic fungi reveals convergent evolutionary adaptations and gene losses.</title>
        <authorList>
            <person name="Steindorff A.S."/>
            <person name="Aguilar-Pontes M.V."/>
            <person name="Robinson A.J."/>
            <person name="Andreopoulos B."/>
            <person name="LaButti K."/>
            <person name="Kuo A."/>
            <person name="Mondo S."/>
            <person name="Riley R."/>
            <person name="Otillar R."/>
            <person name="Haridas S."/>
            <person name="Lipzen A."/>
            <person name="Grimwood J."/>
            <person name="Schmutz J."/>
            <person name="Clum A."/>
            <person name="Reid I.D."/>
            <person name="Moisan M.C."/>
            <person name="Butler G."/>
            <person name="Nguyen T.T.M."/>
            <person name="Dewar K."/>
            <person name="Conant G."/>
            <person name="Drula E."/>
            <person name="Henrissat B."/>
            <person name="Hansel C."/>
            <person name="Singer S."/>
            <person name="Hutchinson M.I."/>
            <person name="de Vries R.P."/>
            <person name="Natvig D.O."/>
            <person name="Powell A.J."/>
            <person name="Tsang A."/>
            <person name="Grigoriev I.V."/>
        </authorList>
    </citation>
    <scope>NUCLEOTIDE SEQUENCE [LARGE SCALE GENOMIC DNA]</scope>
    <source>
        <strain evidence="1 2">CBS 620.91</strain>
    </source>
</reference>
<dbReference type="EMBL" id="JAZGSY010000149">
    <property type="protein sequence ID" value="KAL1839588.1"/>
    <property type="molecule type" value="Genomic_DNA"/>
</dbReference>
<comment type="caution">
    <text evidence="1">The sequence shown here is derived from an EMBL/GenBank/DDBJ whole genome shotgun (WGS) entry which is preliminary data.</text>
</comment>
<evidence type="ECO:0000313" key="2">
    <source>
        <dbReference type="Proteomes" id="UP001583172"/>
    </source>
</evidence>